<keyword evidence="7" id="KW-0378">Hydrolase</keyword>
<keyword evidence="3" id="KW-0597">Phosphoprotein</keyword>
<feature type="compositionally biased region" description="Polar residues" evidence="14">
    <location>
        <begin position="488"/>
        <end position="498"/>
    </location>
</feature>
<evidence type="ECO:0000256" key="8">
    <source>
        <dbReference type="ARBA" id="ARBA00022840"/>
    </source>
</evidence>
<keyword evidence="9 15" id="KW-0472">Membrane</keyword>
<dbReference type="Gene3D" id="3.40.50.1240">
    <property type="entry name" value="Phosphoglycerate mutase-like"/>
    <property type="match status" value="1"/>
</dbReference>
<dbReference type="InterPro" id="IPR013079">
    <property type="entry name" value="6Phosfructo_kin"/>
</dbReference>
<evidence type="ECO:0000259" key="16">
    <source>
        <dbReference type="SMART" id="SM00423"/>
    </source>
</evidence>
<dbReference type="Pfam" id="PF00300">
    <property type="entry name" value="His_Phos_1"/>
    <property type="match status" value="1"/>
</dbReference>
<dbReference type="PRINTS" id="PR00991">
    <property type="entry name" value="6PFRUCTKNASE"/>
</dbReference>
<reference evidence="17 18" key="1">
    <citation type="submission" date="2015-04" db="EMBL/GenBank/DDBJ databases">
        <authorList>
            <person name="Syromyatnikov M.Y."/>
            <person name="Popov V.N."/>
        </authorList>
    </citation>
    <scope>NUCLEOTIDE SEQUENCE [LARGE SCALE GENOMIC DNA]</scope>
</reference>
<keyword evidence="15" id="KW-0812">Transmembrane</keyword>
<dbReference type="GO" id="GO:0004331">
    <property type="term" value="F:fructose-2,6-bisphosphate 2-phosphatase activity"/>
    <property type="evidence" value="ECO:0007669"/>
    <property type="project" value="TreeGrafter"/>
</dbReference>
<dbReference type="InterPro" id="IPR001345">
    <property type="entry name" value="PG/BPGM_mutase_AS"/>
</dbReference>
<evidence type="ECO:0000256" key="5">
    <source>
        <dbReference type="ARBA" id="ARBA00022741"/>
    </source>
</evidence>
<dbReference type="InterPro" id="IPR016201">
    <property type="entry name" value="PSI"/>
</dbReference>
<dbReference type="GO" id="GO:0005524">
    <property type="term" value="F:ATP binding"/>
    <property type="evidence" value="ECO:0007669"/>
    <property type="project" value="UniProtKB-KW"/>
</dbReference>
<evidence type="ECO:0000256" key="7">
    <source>
        <dbReference type="ARBA" id="ARBA00022801"/>
    </source>
</evidence>
<keyword evidence="4" id="KW-0808">Transferase</keyword>
<evidence type="ECO:0000256" key="4">
    <source>
        <dbReference type="ARBA" id="ARBA00022679"/>
    </source>
</evidence>
<keyword evidence="10" id="KW-0325">Glycoprotein</keyword>
<dbReference type="Gene3D" id="3.40.50.300">
    <property type="entry name" value="P-loop containing nucleotide triphosphate hydrolases"/>
    <property type="match status" value="1"/>
</dbReference>
<dbReference type="InterPro" id="IPR029033">
    <property type="entry name" value="His_PPase_superfam"/>
</dbReference>
<dbReference type="SUPFAM" id="SSF53254">
    <property type="entry name" value="Phosphoglycerate mutase-like"/>
    <property type="match status" value="1"/>
</dbReference>
<feature type="active site" description="Tele-phosphohistidine intermediate" evidence="12">
    <location>
        <position position="253"/>
    </location>
</feature>
<dbReference type="GO" id="GO:0006000">
    <property type="term" value="P:fructose metabolic process"/>
    <property type="evidence" value="ECO:0007669"/>
    <property type="project" value="InterPro"/>
</dbReference>
<dbReference type="PROSITE" id="PS00175">
    <property type="entry name" value="PG_MUTASE"/>
    <property type="match status" value="1"/>
</dbReference>
<keyword evidence="11" id="KW-0511">Multifunctional enzyme</keyword>
<protein>
    <submittedName>
        <fullName evidence="17">CLUMA_CG003245, isoform A</fullName>
    </submittedName>
</protein>
<dbReference type="SMART" id="SM00423">
    <property type="entry name" value="PSI"/>
    <property type="match status" value="1"/>
</dbReference>
<feature type="active site" description="Proton donor/acceptor" evidence="12">
    <location>
        <position position="322"/>
    </location>
</feature>
<keyword evidence="8" id="KW-0067">ATP-binding</keyword>
<evidence type="ECO:0000256" key="12">
    <source>
        <dbReference type="PIRSR" id="PIRSR613078-1"/>
    </source>
</evidence>
<dbReference type="OrthoDB" id="267323at2759"/>
<dbReference type="Proteomes" id="UP000183832">
    <property type="component" value="Unassembled WGS sequence"/>
</dbReference>
<sequence length="896" mass="102542">MDMQSLGWKFLHKETFAHSDVLFLGDTANYVNIPHVIAMVGLPARGKTYIAKKLSRYLNWIGINTRVFNLGEYRRNVTQAYRNHDFFRTDNNAAMTIRTNCAKHALEDVVQWLEMGGGEVAVFDATNSTYERRRMIEEIVVKQKKFKLFFVESICDDPNLIEQNIIEVKVSSPDYTNMNTDEAMNDFRLRIEHYQEKYQPLHETEEKDFSYMKIYNTGEKIIIHKHEGHIQSRIVYFLMNIHITKRTIYLTRHGESEHNLKGLIGGDADLSVRGKLYAEALAEFIKEQNIEGLRVWTSWLKRTIQTVAEVKAPQERWKALNEIDAGICEEMTYEEIQKKHPDDFRARDQNKFSYRYPRGESYEDVVVRLEPVMMELERQGNVLVVSHQAVLRCVLAYFLDKPASELPYLKVPLHTVIKLTPVAYGFSSESTLFNEKIAPPINSSGNIPIISSTNVPDIAPSVSPLVTTTKLTLPASLSPEIRIPASNRPENISESSENGPKIEWSDIDIGDEQRNQTFMQNNITQIDEDFHEYYNSTVVQNEGFTNLHRESIYADCSNLTINKLLSKSHRRAMTVKLKFEFPFYGHPITNITIATGGFIYAGDYIHSWLAATQYISPLMANFDTSLSNDSYVKYCEDETSFHVYWEQVLLQNKPEVGPFTFSASLYNNGDIVFAYYYLPIDIKSIDDDKHPVKVGVSDAYIIDKTVVNARRKTIFEYHRVNFAGNQITNSTLIRLTPLQTCHGFNDCESCLENEIKFQCNWCPSLSRCSSGVDRKRQEWTNSGCDRTQISDVKMCLGLANITTTTSQSNIDQPKNGESTSQSASSVTQLEPEKSSAGFFTAVCSILAIVFIVVCWVFYAYTHPHTSSGQFLIQYGRPVAWSWRRGEARYTAATIHM</sequence>
<keyword evidence="6" id="KW-0418">Kinase</keyword>
<evidence type="ECO:0000256" key="1">
    <source>
        <dbReference type="ARBA" id="ARBA00004370"/>
    </source>
</evidence>
<dbReference type="GO" id="GO:0005829">
    <property type="term" value="C:cytosol"/>
    <property type="evidence" value="ECO:0007669"/>
    <property type="project" value="TreeGrafter"/>
</dbReference>
<dbReference type="GO" id="GO:0003873">
    <property type="term" value="F:6-phosphofructo-2-kinase activity"/>
    <property type="evidence" value="ECO:0007669"/>
    <property type="project" value="InterPro"/>
</dbReference>
<evidence type="ECO:0000256" key="10">
    <source>
        <dbReference type="ARBA" id="ARBA00023180"/>
    </source>
</evidence>
<organism evidence="17 18">
    <name type="scientific">Clunio marinus</name>
    <dbReference type="NCBI Taxonomy" id="568069"/>
    <lineage>
        <taxon>Eukaryota</taxon>
        <taxon>Metazoa</taxon>
        <taxon>Ecdysozoa</taxon>
        <taxon>Arthropoda</taxon>
        <taxon>Hexapoda</taxon>
        <taxon>Insecta</taxon>
        <taxon>Pterygota</taxon>
        <taxon>Neoptera</taxon>
        <taxon>Endopterygota</taxon>
        <taxon>Diptera</taxon>
        <taxon>Nematocera</taxon>
        <taxon>Chironomoidea</taxon>
        <taxon>Chironomidae</taxon>
        <taxon>Clunio</taxon>
    </lineage>
</organism>
<dbReference type="CDD" id="cd07067">
    <property type="entry name" value="HP_PGM_like"/>
    <property type="match status" value="1"/>
</dbReference>
<dbReference type="FunFam" id="3.40.50.1240:FF:000001">
    <property type="entry name" value="6-phosphofructo-2-kinase/fructose-2, 6-bisphosphatase 3 isoform 2"/>
    <property type="match status" value="1"/>
</dbReference>
<feature type="region of interest" description="Disordered" evidence="14">
    <location>
        <begin position="806"/>
        <end position="826"/>
    </location>
</feature>
<evidence type="ECO:0000313" key="18">
    <source>
        <dbReference type="Proteomes" id="UP000183832"/>
    </source>
</evidence>
<feature type="binding site" evidence="13">
    <location>
        <begin position="252"/>
        <end position="259"/>
    </location>
    <ligand>
        <name>substrate</name>
    </ligand>
</feature>
<dbReference type="STRING" id="568069.A0A1J1HSQ2"/>
<dbReference type="FunFam" id="3.40.50.300:FF:000047">
    <property type="entry name" value="6-phosphofructo-2-kinase/fructose-2, 6-bisphosphatase 3 isoform 2"/>
    <property type="match status" value="1"/>
</dbReference>
<gene>
    <name evidence="17" type="primary">fructose-2</name>
    <name evidence="17" type="ORF">CLUMA_CG003245</name>
</gene>
<evidence type="ECO:0000256" key="2">
    <source>
        <dbReference type="ARBA" id="ARBA00008408"/>
    </source>
</evidence>
<dbReference type="GO" id="GO:0006003">
    <property type="term" value="P:fructose 2,6-bisphosphate metabolic process"/>
    <property type="evidence" value="ECO:0007669"/>
    <property type="project" value="InterPro"/>
</dbReference>
<comment type="similarity">
    <text evidence="2">In the C-terminal section; belongs to the phosphoglycerate mutase family.</text>
</comment>
<dbReference type="InterPro" id="IPR027417">
    <property type="entry name" value="P-loop_NTPase"/>
</dbReference>
<dbReference type="SUPFAM" id="SSF52540">
    <property type="entry name" value="P-loop containing nucleoside triphosphate hydrolases"/>
    <property type="match status" value="1"/>
</dbReference>
<dbReference type="InterPro" id="IPR002165">
    <property type="entry name" value="Plexin_repeat"/>
</dbReference>
<dbReference type="InterPro" id="IPR003094">
    <property type="entry name" value="6Pfruct_kin"/>
</dbReference>
<dbReference type="Pfam" id="PF01591">
    <property type="entry name" value="6PF2K"/>
    <property type="match status" value="1"/>
</dbReference>
<dbReference type="EMBL" id="CVRI01000013">
    <property type="protein sequence ID" value="CRK89502.1"/>
    <property type="molecule type" value="Genomic_DNA"/>
</dbReference>
<evidence type="ECO:0000256" key="15">
    <source>
        <dbReference type="SAM" id="Phobius"/>
    </source>
</evidence>
<dbReference type="AlphaFoldDB" id="A0A1J1HSQ2"/>
<keyword evidence="5" id="KW-0547">Nucleotide-binding</keyword>
<evidence type="ECO:0000256" key="3">
    <source>
        <dbReference type="ARBA" id="ARBA00022553"/>
    </source>
</evidence>
<name>A0A1J1HSQ2_9DIPT</name>
<dbReference type="SMART" id="SM00855">
    <property type="entry name" value="PGAM"/>
    <property type="match status" value="1"/>
</dbReference>
<feature type="binding site" evidence="13">
    <location>
        <position position="302"/>
    </location>
    <ligand>
        <name>substrate</name>
    </ligand>
</feature>
<keyword evidence="15" id="KW-1133">Transmembrane helix</keyword>
<accession>A0A1J1HSQ2</accession>
<evidence type="ECO:0000256" key="9">
    <source>
        <dbReference type="ARBA" id="ARBA00023136"/>
    </source>
</evidence>
<dbReference type="InterPro" id="IPR013078">
    <property type="entry name" value="His_Pase_superF_clade-1"/>
</dbReference>
<dbReference type="Pfam" id="PF01437">
    <property type="entry name" value="PSI"/>
    <property type="match status" value="1"/>
</dbReference>
<feature type="domain" description="PSI" evidence="16">
    <location>
        <begin position="740"/>
        <end position="785"/>
    </location>
</feature>
<proteinExistence type="inferred from homology"/>
<keyword evidence="18" id="KW-1185">Reference proteome</keyword>
<dbReference type="GO" id="GO:0016020">
    <property type="term" value="C:membrane"/>
    <property type="evidence" value="ECO:0007669"/>
    <property type="project" value="UniProtKB-SubCell"/>
</dbReference>
<feature type="region of interest" description="Disordered" evidence="14">
    <location>
        <begin position="485"/>
        <end position="504"/>
    </location>
</feature>
<evidence type="ECO:0000256" key="6">
    <source>
        <dbReference type="ARBA" id="ARBA00022777"/>
    </source>
</evidence>
<dbReference type="PANTHER" id="PTHR10606">
    <property type="entry name" value="6-PHOSPHOFRUCTO-2-KINASE/FRUCTOSE-2,6-BISPHOSPHATASE"/>
    <property type="match status" value="1"/>
</dbReference>
<evidence type="ECO:0000256" key="14">
    <source>
        <dbReference type="SAM" id="MobiDB-lite"/>
    </source>
</evidence>
<evidence type="ECO:0000256" key="11">
    <source>
        <dbReference type="ARBA" id="ARBA00023268"/>
    </source>
</evidence>
<dbReference type="PANTHER" id="PTHR10606:SF44">
    <property type="entry name" value="6-PHOSPHOFRUCTO 2-KINASE_FRUCTOSE 2,6-BISPHOSPHATASE LONG FORM"/>
    <property type="match status" value="1"/>
</dbReference>
<comment type="subcellular location">
    <subcellularLocation>
        <location evidence="1">Membrane</location>
    </subcellularLocation>
</comment>
<feature type="transmembrane region" description="Helical" evidence="15">
    <location>
        <begin position="836"/>
        <end position="860"/>
    </location>
</feature>
<evidence type="ECO:0000256" key="13">
    <source>
        <dbReference type="PIRSR" id="PIRSR613078-2"/>
    </source>
</evidence>
<evidence type="ECO:0000313" key="17">
    <source>
        <dbReference type="EMBL" id="CRK89502.1"/>
    </source>
</evidence>